<feature type="transmembrane region" description="Helical" evidence="7">
    <location>
        <begin position="373"/>
        <end position="395"/>
    </location>
</feature>
<dbReference type="PANTHER" id="PTHR31735:SF1">
    <property type="entry name" value="VACUOLAR MEMBRANE PROTEIN YPL162C"/>
    <property type="match status" value="1"/>
</dbReference>
<feature type="region of interest" description="Disordered" evidence="6">
    <location>
        <begin position="406"/>
        <end position="473"/>
    </location>
</feature>
<dbReference type="GO" id="GO:0003755">
    <property type="term" value="F:peptidyl-prolyl cis-trans isomerase activity"/>
    <property type="evidence" value="ECO:0007669"/>
    <property type="project" value="UniProtKB-KW"/>
</dbReference>
<feature type="compositionally biased region" description="Basic and acidic residues" evidence="6">
    <location>
        <begin position="154"/>
        <end position="179"/>
    </location>
</feature>
<evidence type="ECO:0000256" key="4">
    <source>
        <dbReference type="ARBA" id="ARBA00023235"/>
    </source>
</evidence>
<organism evidence="10 11">
    <name type="scientific">Venturia effusa</name>
    <dbReference type="NCBI Taxonomy" id="50376"/>
    <lineage>
        <taxon>Eukaryota</taxon>
        <taxon>Fungi</taxon>
        <taxon>Dikarya</taxon>
        <taxon>Ascomycota</taxon>
        <taxon>Pezizomycotina</taxon>
        <taxon>Dothideomycetes</taxon>
        <taxon>Pleosporomycetidae</taxon>
        <taxon>Venturiales</taxon>
        <taxon>Venturiaceae</taxon>
        <taxon>Venturia</taxon>
    </lineage>
</organism>
<dbReference type="InterPro" id="IPR001179">
    <property type="entry name" value="PPIase_FKBP_dom"/>
</dbReference>
<reference evidence="10 11" key="1">
    <citation type="submission" date="2019-07" db="EMBL/GenBank/DDBJ databases">
        <title>Finished genome of Venturia effusa.</title>
        <authorList>
            <person name="Young C.A."/>
            <person name="Cox M.P."/>
            <person name="Ganley A.R.D."/>
            <person name="David W.J."/>
        </authorList>
    </citation>
    <scope>NUCLEOTIDE SEQUENCE [LARGE SCALE GENOMIC DNA]</scope>
    <source>
        <strain evidence="11">albino</strain>
    </source>
</reference>
<dbReference type="PANTHER" id="PTHR31735">
    <property type="entry name" value="VACUOLAR MEMBRANE PROTEIN YPL162C"/>
    <property type="match status" value="1"/>
</dbReference>
<keyword evidence="7" id="KW-0472">Membrane</keyword>
<evidence type="ECO:0000313" key="10">
    <source>
        <dbReference type="EMBL" id="QDS78175.1"/>
    </source>
</evidence>
<proteinExistence type="predicted"/>
<name>A0A517LRA0_9PEZI</name>
<evidence type="ECO:0000256" key="5">
    <source>
        <dbReference type="PROSITE-ProRule" id="PRU00277"/>
    </source>
</evidence>
<evidence type="ECO:0000256" key="1">
    <source>
        <dbReference type="ARBA" id="ARBA00000971"/>
    </source>
</evidence>
<keyword evidence="8" id="KW-0732">Signal</keyword>
<sequence length="473" mass="52075">MRTSPLSALPLAILLATQIKAQLADTVKIEKTKEVSCTRQTHNGDSIHVNYRGTLQSNGEEFDTSYKRGTPISFTLGAHEVIKGWDQGLLDMCIGEARRLTIPPSLAYGHRGVGTIPPDATLVFETELVAIDGVEKELTAEPQPEGNLDLAQSSHKDKGANDHEHEGSDKGPKHDGDKNSGECQLLGPFALLIQAALGILALSSLVFKRYRETPRRPIKVWAFDASKQVVGSMLLHLANLLMSMLSSGQLDIDQKAKQAAAFAQADEGRQPNPCSFYLLNLAIDTTIGIPILVGLLRVLHVLFFYTPFANPPQSLVSGNYGRPPRTTWWLKQSFIYFLGLLGMKFCVFLLFHLLPWLGWVGDWALRWTEGKEWVQITFVMLIFPLIMNGMQYYIIDSFIKDSNPEDYAEVSNGEGNEEDEYDGLIGDSGSDDGTQDLEARKAPNARLKESNPTPIPNEYDPDKDGASSSPGGG</sequence>
<keyword evidence="11" id="KW-1185">Reference proteome</keyword>
<evidence type="ECO:0000313" key="11">
    <source>
        <dbReference type="Proteomes" id="UP000316270"/>
    </source>
</evidence>
<gene>
    <name evidence="10" type="ORF">FKW77_005338</name>
</gene>
<dbReference type="Proteomes" id="UP000316270">
    <property type="component" value="Chromosome 19"/>
</dbReference>
<evidence type="ECO:0000259" key="9">
    <source>
        <dbReference type="PROSITE" id="PS50059"/>
    </source>
</evidence>
<dbReference type="STRING" id="50376.A0A517LRA0"/>
<dbReference type="Gene3D" id="3.10.50.40">
    <property type="match status" value="1"/>
</dbReference>
<feature type="region of interest" description="Disordered" evidence="6">
    <location>
        <begin position="138"/>
        <end position="179"/>
    </location>
</feature>
<feature type="chain" id="PRO_5021731265" description="peptidylprolyl isomerase" evidence="8">
    <location>
        <begin position="22"/>
        <end position="473"/>
    </location>
</feature>
<feature type="transmembrane region" description="Helical" evidence="7">
    <location>
        <begin position="287"/>
        <end position="305"/>
    </location>
</feature>
<feature type="compositionally biased region" description="Basic and acidic residues" evidence="6">
    <location>
        <begin position="437"/>
        <end position="449"/>
    </location>
</feature>
<dbReference type="FunFam" id="3.10.50.40:FF:000006">
    <property type="entry name" value="Peptidyl-prolyl cis-trans isomerase"/>
    <property type="match status" value="1"/>
</dbReference>
<evidence type="ECO:0000256" key="6">
    <source>
        <dbReference type="SAM" id="MobiDB-lite"/>
    </source>
</evidence>
<dbReference type="Pfam" id="PF00254">
    <property type="entry name" value="FKBP_C"/>
    <property type="match status" value="1"/>
</dbReference>
<accession>A0A517LRA0</accession>
<comment type="catalytic activity">
    <reaction evidence="1 5">
        <text>[protein]-peptidylproline (omega=180) = [protein]-peptidylproline (omega=0)</text>
        <dbReference type="Rhea" id="RHEA:16237"/>
        <dbReference type="Rhea" id="RHEA-COMP:10747"/>
        <dbReference type="Rhea" id="RHEA-COMP:10748"/>
        <dbReference type="ChEBI" id="CHEBI:83833"/>
        <dbReference type="ChEBI" id="CHEBI:83834"/>
        <dbReference type="EC" id="5.2.1.8"/>
    </reaction>
</comment>
<dbReference type="InterPro" id="IPR046357">
    <property type="entry name" value="PPIase_dom_sf"/>
</dbReference>
<feature type="signal peptide" evidence="8">
    <location>
        <begin position="1"/>
        <end position="21"/>
    </location>
</feature>
<feature type="transmembrane region" description="Helical" evidence="7">
    <location>
        <begin position="185"/>
        <end position="207"/>
    </location>
</feature>
<dbReference type="EMBL" id="CP042203">
    <property type="protein sequence ID" value="QDS78175.1"/>
    <property type="molecule type" value="Genomic_DNA"/>
</dbReference>
<feature type="domain" description="PPIase FKBP-type" evidence="9">
    <location>
        <begin position="44"/>
        <end position="132"/>
    </location>
</feature>
<evidence type="ECO:0000256" key="2">
    <source>
        <dbReference type="ARBA" id="ARBA00013194"/>
    </source>
</evidence>
<dbReference type="GO" id="GO:0016020">
    <property type="term" value="C:membrane"/>
    <property type="evidence" value="ECO:0007669"/>
    <property type="project" value="TreeGrafter"/>
</dbReference>
<dbReference type="EC" id="5.2.1.8" evidence="2 5"/>
<keyword evidence="7" id="KW-1133">Transmembrane helix</keyword>
<dbReference type="OrthoDB" id="431202at2759"/>
<evidence type="ECO:0000256" key="3">
    <source>
        <dbReference type="ARBA" id="ARBA00023110"/>
    </source>
</evidence>
<dbReference type="PROSITE" id="PS50059">
    <property type="entry name" value="FKBP_PPIASE"/>
    <property type="match status" value="1"/>
</dbReference>
<feature type="transmembrane region" description="Helical" evidence="7">
    <location>
        <begin position="334"/>
        <end position="353"/>
    </location>
</feature>
<protein>
    <recommendedName>
        <fullName evidence="2 5">peptidylprolyl isomerase</fullName>
        <ecNumber evidence="2 5">5.2.1.8</ecNumber>
    </recommendedName>
</protein>
<dbReference type="SUPFAM" id="SSF54534">
    <property type="entry name" value="FKBP-like"/>
    <property type="match status" value="1"/>
</dbReference>
<dbReference type="AlphaFoldDB" id="A0A517LRA0"/>
<dbReference type="InterPro" id="IPR022127">
    <property type="entry name" value="STIMATE/YPL162C"/>
</dbReference>
<keyword evidence="7" id="KW-0812">Transmembrane</keyword>
<dbReference type="Pfam" id="PF12400">
    <property type="entry name" value="STIMATE"/>
    <property type="match status" value="1"/>
</dbReference>
<keyword evidence="4 5" id="KW-0413">Isomerase</keyword>
<evidence type="ECO:0000256" key="8">
    <source>
        <dbReference type="SAM" id="SignalP"/>
    </source>
</evidence>
<evidence type="ECO:0000256" key="7">
    <source>
        <dbReference type="SAM" id="Phobius"/>
    </source>
</evidence>
<keyword evidence="3 5" id="KW-0697">Rotamase</keyword>